<name>A0ABY2XE22_9RHOB</name>
<dbReference type="SUPFAM" id="SSF53639">
    <property type="entry name" value="AraD/HMP-PK domain-like"/>
    <property type="match status" value="1"/>
</dbReference>
<comment type="caution">
    <text evidence="4">The sequence shown here is derived from an EMBL/GenBank/DDBJ whole genome shotgun (WGS) entry which is preliminary data.</text>
</comment>
<dbReference type="Gene3D" id="3.40.225.10">
    <property type="entry name" value="Class II aldolase/adducin N-terminal domain"/>
    <property type="match status" value="1"/>
</dbReference>
<reference evidence="4 5" key="1">
    <citation type="submission" date="2019-05" db="EMBL/GenBank/DDBJ databases">
        <title>Marivita sp. nov. isolated from sea sediment.</title>
        <authorList>
            <person name="Kim W."/>
        </authorList>
    </citation>
    <scope>NUCLEOTIDE SEQUENCE [LARGE SCALE GENOMIC DNA]</scope>
    <source>
        <strain evidence="4 5">CAU 1492</strain>
    </source>
</reference>
<evidence type="ECO:0000259" key="3">
    <source>
        <dbReference type="SMART" id="SM01007"/>
    </source>
</evidence>
<dbReference type="EMBL" id="VCPC01000001">
    <property type="protein sequence ID" value="TMV15274.1"/>
    <property type="molecule type" value="Genomic_DNA"/>
</dbReference>
<dbReference type="SMART" id="SM01007">
    <property type="entry name" value="Aldolase_II"/>
    <property type="match status" value="1"/>
</dbReference>
<dbReference type="InterPro" id="IPR001303">
    <property type="entry name" value="Aldolase_II/adducin_N"/>
</dbReference>
<dbReference type="InterPro" id="IPR036409">
    <property type="entry name" value="Aldolase_II/adducin_N_sf"/>
</dbReference>
<gene>
    <name evidence="4" type="ORF">FGK64_04745</name>
</gene>
<proteinExistence type="predicted"/>
<dbReference type="PANTHER" id="PTHR22789:SF0">
    <property type="entry name" value="3-OXO-TETRONATE 4-PHOSPHATE DECARBOXYLASE-RELATED"/>
    <property type="match status" value="1"/>
</dbReference>
<sequence length="241" mass="27145">MDEQAVIDAAITELVIANRIMAREDVIDDFGHVSIRHPLNPDRYFLSRSRSPANVTRADIQEFDMDDRIQGDDPRGSYRERPIHSEVYRARPDVMAVTHHHARSVVPFTISDVPLRPIFHMGSVIGRHIPIWDSQPEFGDTNMLIETKEQGASLARTLGDGRVALMRAHGAICAAQSLKHVCMVSIYLKENADLILRTLPLTQPTYLSDGEIEMTTQTLFHPSCVARAWDYWIARAGFSGL</sequence>
<dbReference type="PANTHER" id="PTHR22789">
    <property type="entry name" value="FUCULOSE PHOSPHATE ALDOLASE"/>
    <property type="match status" value="1"/>
</dbReference>
<dbReference type="RefSeq" id="WP_138862623.1">
    <property type="nucleotide sequence ID" value="NZ_VCPC01000001.1"/>
</dbReference>
<dbReference type="Proteomes" id="UP001191082">
    <property type="component" value="Unassembled WGS sequence"/>
</dbReference>
<feature type="domain" description="Class II aldolase/adducin N-terminal" evidence="3">
    <location>
        <begin position="12"/>
        <end position="196"/>
    </location>
</feature>
<organism evidence="4 5">
    <name type="scientific">Arenibacterium halophilum</name>
    <dbReference type="NCBI Taxonomy" id="2583821"/>
    <lineage>
        <taxon>Bacteria</taxon>
        <taxon>Pseudomonadati</taxon>
        <taxon>Pseudomonadota</taxon>
        <taxon>Alphaproteobacteria</taxon>
        <taxon>Rhodobacterales</taxon>
        <taxon>Paracoccaceae</taxon>
        <taxon>Arenibacterium</taxon>
    </lineage>
</organism>
<evidence type="ECO:0000256" key="2">
    <source>
        <dbReference type="ARBA" id="ARBA00023239"/>
    </source>
</evidence>
<accession>A0ABY2XE22</accession>
<dbReference type="InterPro" id="IPR050197">
    <property type="entry name" value="Aldolase_class_II_sugar_metab"/>
</dbReference>
<protein>
    <submittedName>
        <fullName evidence="4">Class II aldolase/adducin family protein</fullName>
    </submittedName>
</protein>
<evidence type="ECO:0000313" key="4">
    <source>
        <dbReference type="EMBL" id="TMV15274.1"/>
    </source>
</evidence>
<keyword evidence="5" id="KW-1185">Reference proteome</keyword>
<evidence type="ECO:0000256" key="1">
    <source>
        <dbReference type="ARBA" id="ARBA00022723"/>
    </source>
</evidence>
<evidence type="ECO:0000313" key="5">
    <source>
        <dbReference type="Proteomes" id="UP001191082"/>
    </source>
</evidence>
<keyword evidence="1" id="KW-0479">Metal-binding</keyword>
<keyword evidence="2" id="KW-0456">Lyase</keyword>
<dbReference type="Pfam" id="PF00596">
    <property type="entry name" value="Aldolase_II"/>
    <property type="match status" value="1"/>
</dbReference>